<dbReference type="EMBL" id="CP022752">
    <property type="protein sequence ID" value="ASU78062.1"/>
    <property type="molecule type" value="Genomic_DNA"/>
</dbReference>
<gene>
    <name evidence="1" type="ORF">CDG81_06790</name>
</gene>
<dbReference type="Proteomes" id="UP000215043">
    <property type="component" value="Chromosome"/>
</dbReference>
<dbReference type="GO" id="GO:0016020">
    <property type="term" value="C:membrane"/>
    <property type="evidence" value="ECO:0007669"/>
    <property type="project" value="TreeGrafter"/>
</dbReference>
<dbReference type="PANTHER" id="PTHR32251">
    <property type="entry name" value="3-OXO-5-ALPHA-STEROID 4-DEHYDROGENASE"/>
    <property type="match status" value="1"/>
</dbReference>
<name>A0A223RQC0_9ACTN</name>
<dbReference type="InterPro" id="IPR010721">
    <property type="entry name" value="UstE-like"/>
</dbReference>
<reference evidence="1 2" key="1">
    <citation type="submission" date="2017-08" db="EMBL/GenBank/DDBJ databases">
        <title>The complete genome sequence of moderately halophilic actinomycete Actinopolyspora erythraea YIM 90600, the producer of novel erythromycin, novel actinopolysporins A-C and tubercidin.</title>
        <authorList>
            <person name="Yin M."/>
            <person name="Tang S."/>
        </authorList>
    </citation>
    <scope>NUCLEOTIDE SEQUENCE [LARGE SCALE GENOMIC DNA]</scope>
    <source>
        <strain evidence="1 2">YIM 90600</strain>
    </source>
</reference>
<accession>A0A223RQC0</accession>
<sequence>MRGFRSRPENAGEVLRTGWWCYTRHPNYFGDACVWWGLYAIACHQPVGAATLLSPVLMTWLLANGTGKPLLERDIVRRGPEYAAYVRRTSGFLPLPPKRG</sequence>
<dbReference type="OrthoDB" id="9779233at2"/>
<dbReference type="AlphaFoldDB" id="A0A223RQC0"/>
<organism evidence="1 2">
    <name type="scientific">Actinopolyspora erythraea</name>
    <dbReference type="NCBI Taxonomy" id="414996"/>
    <lineage>
        <taxon>Bacteria</taxon>
        <taxon>Bacillati</taxon>
        <taxon>Actinomycetota</taxon>
        <taxon>Actinomycetes</taxon>
        <taxon>Actinopolysporales</taxon>
        <taxon>Actinopolysporaceae</taxon>
        <taxon>Actinopolyspora</taxon>
    </lineage>
</organism>
<dbReference type="KEGG" id="aey:CDG81_06790"/>
<dbReference type="Pfam" id="PF06966">
    <property type="entry name" value="DUF1295"/>
    <property type="match status" value="1"/>
</dbReference>
<evidence type="ECO:0000313" key="1">
    <source>
        <dbReference type="EMBL" id="ASU78062.1"/>
    </source>
</evidence>
<protein>
    <submittedName>
        <fullName evidence="1">DUF1295 domain-containing protein</fullName>
    </submittedName>
</protein>
<dbReference type="PANTHER" id="PTHR32251:SF17">
    <property type="entry name" value="STEROID 5-ALPHA REDUCTASE C-TERMINAL DOMAIN-CONTAINING PROTEIN"/>
    <property type="match status" value="1"/>
</dbReference>
<evidence type="ECO:0000313" key="2">
    <source>
        <dbReference type="Proteomes" id="UP000215043"/>
    </source>
</evidence>
<dbReference type="Gene3D" id="1.20.120.1630">
    <property type="match status" value="1"/>
</dbReference>
<proteinExistence type="predicted"/>